<dbReference type="Gramene" id="OIW01232">
    <property type="protein sequence ID" value="OIW01232"/>
    <property type="gene ID" value="TanjilG_10393"/>
</dbReference>
<comment type="subcellular location">
    <subcellularLocation>
        <location evidence="1">Nucleus</location>
    </subcellularLocation>
</comment>
<dbReference type="GO" id="GO:0005634">
    <property type="term" value="C:nucleus"/>
    <property type="evidence" value="ECO:0007669"/>
    <property type="project" value="UniProtKB-SubCell"/>
</dbReference>
<dbReference type="STRING" id="3871.A0A4P1R453"/>
<feature type="region of interest" description="Disordered" evidence="5">
    <location>
        <begin position="488"/>
        <end position="514"/>
    </location>
</feature>
<dbReference type="InterPro" id="IPR043561">
    <property type="entry name" value="LHW-like"/>
</dbReference>
<dbReference type="GO" id="GO:0046983">
    <property type="term" value="F:protein dimerization activity"/>
    <property type="evidence" value="ECO:0007669"/>
    <property type="project" value="InterPro"/>
</dbReference>
<dbReference type="InterPro" id="IPR011598">
    <property type="entry name" value="bHLH_dom"/>
</dbReference>
<organism evidence="7 8">
    <name type="scientific">Lupinus angustifolius</name>
    <name type="common">Narrow-leaved blue lupine</name>
    <dbReference type="NCBI Taxonomy" id="3871"/>
    <lineage>
        <taxon>Eukaryota</taxon>
        <taxon>Viridiplantae</taxon>
        <taxon>Streptophyta</taxon>
        <taxon>Embryophyta</taxon>
        <taxon>Tracheophyta</taxon>
        <taxon>Spermatophyta</taxon>
        <taxon>Magnoliopsida</taxon>
        <taxon>eudicotyledons</taxon>
        <taxon>Gunneridae</taxon>
        <taxon>Pentapetalae</taxon>
        <taxon>rosids</taxon>
        <taxon>fabids</taxon>
        <taxon>Fabales</taxon>
        <taxon>Fabaceae</taxon>
        <taxon>Papilionoideae</taxon>
        <taxon>50 kb inversion clade</taxon>
        <taxon>genistoids sensu lato</taxon>
        <taxon>core genistoids</taxon>
        <taxon>Genisteae</taxon>
        <taxon>Lupinus</taxon>
    </lineage>
</organism>
<proteinExistence type="predicted"/>
<name>A0A4P1R453_LUPAN</name>
<dbReference type="Proteomes" id="UP000188354">
    <property type="component" value="Chromosome LG11"/>
</dbReference>
<dbReference type="GO" id="GO:0003700">
    <property type="term" value="F:DNA-binding transcription factor activity"/>
    <property type="evidence" value="ECO:0007669"/>
    <property type="project" value="InterPro"/>
</dbReference>
<dbReference type="Pfam" id="PF14215">
    <property type="entry name" value="bHLH-MYC_N"/>
    <property type="match status" value="1"/>
</dbReference>
<keyword evidence="3" id="KW-0804">Transcription</keyword>
<dbReference type="AlphaFoldDB" id="A0A4P1R453"/>
<evidence type="ECO:0000256" key="5">
    <source>
        <dbReference type="SAM" id="MobiDB-lite"/>
    </source>
</evidence>
<dbReference type="EMBL" id="CM007371">
    <property type="protein sequence ID" value="OIW01232.1"/>
    <property type="molecule type" value="Genomic_DNA"/>
</dbReference>
<keyword evidence="4" id="KW-0539">Nucleus</keyword>
<dbReference type="PANTHER" id="PTHR46196:SF3">
    <property type="entry name" value="TRANSCRIPTION FACTOR LHW-LIKE ISOFORM X1"/>
    <property type="match status" value="1"/>
</dbReference>
<evidence type="ECO:0000259" key="6">
    <source>
        <dbReference type="PROSITE" id="PS50888"/>
    </source>
</evidence>
<evidence type="ECO:0000313" key="7">
    <source>
        <dbReference type="EMBL" id="OIW01232.1"/>
    </source>
</evidence>
<evidence type="ECO:0000256" key="3">
    <source>
        <dbReference type="ARBA" id="ARBA00023163"/>
    </source>
</evidence>
<feature type="domain" description="BHLH" evidence="6">
    <location>
        <begin position="503"/>
        <end position="552"/>
    </location>
</feature>
<keyword evidence="2" id="KW-0805">Transcription regulation</keyword>
<protein>
    <recommendedName>
        <fullName evidence="6">BHLH domain-containing protein</fullName>
    </recommendedName>
</protein>
<evidence type="ECO:0000313" key="8">
    <source>
        <dbReference type="Proteomes" id="UP000188354"/>
    </source>
</evidence>
<dbReference type="InterPro" id="IPR025610">
    <property type="entry name" value="MYC/MYB_N"/>
</dbReference>
<accession>A0A4P1R453</accession>
<dbReference type="PROSITE" id="PS50888">
    <property type="entry name" value="BHLH"/>
    <property type="match status" value="1"/>
</dbReference>
<keyword evidence="8" id="KW-1185">Reference proteome</keyword>
<sequence>MEATSITQFLKSLCYDTQWKYVVFWKLNHHFPMTLTWENGYYGYQKTNEAMENLGGVLNFKSQDWIYSSRGDITDGSDDYSCRLLMTEMSHLKYSLGEGVVGKIALSGDHCWIFCEDLLTNNFDTNLIPECPDEWLVQFASGIKTIVLVPVLPHGVLQFGSFVTSQVVEDPRFIANVKDKFQSIYCQQANAEPLNLGMNIQDWSFSATTDTIMDSLDESSITNSMLKGEVSGCTTLDVNGSTRLNPTMPPFIQDECFMSQENETKTNHLEEEMWACFQWGNDVGLLGETSNGSGSYSGKSTAQQQFGGTEAGHNDVENVNDFFTFPSESELHKALGSSVAYRQTDKSLSKHIRAEDTYSSSTLLPNKEQHDHINGFEFPNEVDPEYLLDAVFSNLCSASDDTSSVSNSVRSPVTMPMKFTSSLQPNINSEESDLIVRNSDVESNLMSAGTVKAIDGFTNHFTSPSFYGNSSILRDEARGEKVYSHMHQPISGPKVFSKSKKRAKVDNSQRSRPRDRQMIMDRMKELRELVPDGGRCSIDNLLERTINHMVYLRKITSQAEKLKRFAHREVPKCNKQKIKGSHPGRICAIDFESELPWPIVIEDLDSSGHMLIEMICNEHGLFLEIAQVIQEMNLTILKGALEERPSTAWARFIVEVPRGFHRMDVLCPLLHLLQLRRIPQA</sequence>
<gene>
    <name evidence="7" type="ORF">TanjilG_10393</name>
</gene>
<dbReference type="PANTHER" id="PTHR46196">
    <property type="entry name" value="TRANSCRIPTION FACTOR BHLH155-LIKE ISOFORM X1-RELATED"/>
    <property type="match status" value="1"/>
</dbReference>
<evidence type="ECO:0000256" key="1">
    <source>
        <dbReference type="ARBA" id="ARBA00004123"/>
    </source>
</evidence>
<reference evidence="7 8" key="1">
    <citation type="journal article" date="2017" name="Plant Biotechnol. J.">
        <title>A comprehensive draft genome sequence for lupin (Lupinus angustifolius), an emerging health food: insights into plant-microbe interactions and legume evolution.</title>
        <authorList>
            <person name="Hane J.K."/>
            <person name="Ming Y."/>
            <person name="Kamphuis L.G."/>
            <person name="Nelson M.N."/>
            <person name="Garg G."/>
            <person name="Atkins C.A."/>
            <person name="Bayer P.E."/>
            <person name="Bravo A."/>
            <person name="Bringans S."/>
            <person name="Cannon S."/>
            <person name="Edwards D."/>
            <person name="Foley R."/>
            <person name="Gao L.L."/>
            <person name="Harrison M.J."/>
            <person name="Huang W."/>
            <person name="Hurgobin B."/>
            <person name="Li S."/>
            <person name="Liu C.W."/>
            <person name="McGrath A."/>
            <person name="Morahan G."/>
            <person name="Murray J."/>
            <person name="Weller J."/>
            <person name="Jian J."/>
            <person name="Singh K.B."/>
        </authorList>
    </citation>
    <scope>NUCLEOTIDE SEQUENCE [LARGE SCALE GENOMIC DNA]</scope>
    <source>
        <strain evidence="8">cv. Tanjil</strain>
        <tissue evidence="7">Whole plant</tissue>
    </source>
</reference>
<evidence type="ECO:0000256" key="2">
    <source>
        <dbReference type="ARBA" id="ARBA00023015"/>
    </source>
</evidence>
<feature type="compositionally biased region" description="Basic and acidic residues" evidence="5">
    <location>
        <begin position="504"/>
        <end position="514"/>
    </location>
</feature>
<evidence type="ECO:0000256" key="4">
    <source>
        <dbReference type="ARBA" id="ARBA00023242"/>
    </source>
</evidence>
<dbReference type="Pfam" id="PF23176">
    <property type="entry name" value="bHLH_LHW"/>
    <property type="match status" value="1"/>
</dbReference>